<dbReference type="GO" id="GO:0006865">
    <property type="term" value="P:amino acid transport"/>
    <property type="evidence" value="ECO:0007669"/>
    <property type="project" value="UniProtKB-KW"/>
</dbReference>
<evidence type="ECO:0000256" key="1">
    <source>
        <dbReference type="ARBA" id="ARBA00004167"/>
    </source>
</evidence>
<dbReference type="AlphaFoldDB" id="A0AAN9FH98"/>
<dbReference type="GO" id="GO:0016020">
    <property type="term" value="C:membrane"/>
    <property type="evidence" value="ECO:0007669"/>
    <property type="project" value="UniProtKB-SubCell"/>
</dbReference>
<keyword evidence="4 8" id="KW-0812">Transmembrane</keyword>
<organism evidence="9 10">
    <name type="scientific">Crotalaria pallida</name>
    <name type="common">Smooth rattlebox</name>
    <name type="synonym">Crotalaria striata</name>
    <dbReference type="NCBI Taxonomy" id="3830"/>
    <lineage>
        <taxon>Eukaryota</taxon>
        <taxon>Viridiplantae</taxon>
        <taxon>Streptophyta</taxon>
        <taxon>Embryophyta</taxon>
        <taxon>Tracheophyta</taxon>
        <taxon>Spermatophyta</taxon>
        <taxon>Magnoliopsida</taxon>
        <taxon>eudicotyledons</taxon>
        <taxon>Gunneridae</taxon>
        <taxon>Pentapetalae</taxon>
        <taxon>rosids</taxon>
        <taxon>fabids</taxon>
        <taxon>Fabales</taxon>
        <taxon>Fabaceae</taxon>
        <taxon>Papilionoideae</taxon>
        <taxon>50 kb inversion clade</taxon>
        <taxon>genistoids sensu lato</taxon>
        <taxon>core genistoids</taxon>
        <taxon>Crotalarieae</taxon>
        <taxon>Crotalaria</taxon>
    </lineage>
</organism>
<evidence type="ECO:0000256" key="7">
    <source>
        <dbReference type="ARBA" id="ARBA00023136"/>
    </source>
</evidence>
<comment type="subcellular location">
    <subcellularLocation>
        <location evidence="1">Membrane</location>
        <topology evidence="1">Single-pass membrane protein</topology>
    </subcellularLocation>
</comment>
<dbReference type="EMBL" id="JAYWIO010000003">
    <property type="protein sequence ID" value="KAK7273238.1"/>
    <property type="molecule type" value="Genomic_DNA"/>
</dbReference>
<evidence type="ECO:0000256" key="2">
    <source>
        <dbReference type="ARBA" id="ARBA00009977"/>
    </source>
</evidence>
<keyword evidence="7 8" id="KW-0472">Membrane</keyword>
<dbReference type="PANTHER" id="PTHR33228">
    <property type="entry name" value="PROTEIN GLUTAMINE DUMPER 4-RELATED"/>
    <property type="match status" value="1"/>
</dbReference>
<comment type="caution">
    <text evidence="9">The sequence shown here is derived from an EMBL/GenBank/DDBJ whole genome shotgun (WGS) entry which is preliminary data.</text>
</comment>
<sequence length="111" mass="11882">MRPPSNSTISSVSRGAVFRNLSSPIPYLFGGLALMLGLISIALLILACSYRKHYSSSSTSAAGNEEEKPTNMMVDTKVNSEPKIVVIMAGENNPTYLAKPVSSTSYAERPV</sequence>
<protein>
    <submittedName>
        <fullName evidence="9">Uncharacterized protein</fullName>
    </submittedName>
</protein>
<reference evidence="9 10" key="1">
    <citation type="submission" date="2024-01" db="EMBL/GenBank/DDBJ databases">
        <title>The genomes of 5 underutilized Papilionoideae crops provide insights into root nodulation and disease resistanc.</title>
        <authorList>
            <person name="Yuan L."/>
        </authorList>
    </citation>
    <scope>NUCLEOTIDE SEQUENCE [LARGE SCALE GENOMIC DNA]</scope>
    <source>
        <strain evidence="9">ZHUSHIDOU_FW_LH</strain>
        <tissue evidence="9">Leaf</tissue>
    </source>
</reference>
<accession>A0AAN9FH98</accession>
<feature type="transmembrane region" description="Helical" evidence="8">
    <location>
        <begin position="27"/>
        <end position="48"/>
    </location>
</feature>
<evidence type="ECO:0000256" key="5">
    <source>
        <dbReference type="ARBA" id="ARBA00022970"/>
    </source>
</evidence>
<keyword evidence="5" id="KW-0029">Amino-acid transport</keyword>
<dbReference type="Proteomes" id="UP001372338">
    <property type="component" value="Unassembled WGS sequence"/>
</dbReference>
<evidence type="ECO:0000256" key="8">
    <source>
        <dbReference type="SAM" id="Phobius"/>
    </source>
</evidence>
<evidence type="ECO:0000313" key="9">
    <source>
        <dbReference type="EMBL" id="KAK7273238.1"/>
    </source>
</evidence>
<keyword evidence="3" id="KW-0813">Transport</keyword>
<evidence type="ECO:0000256" key="3">
    <source>
        <dbReference type="ARBA" id="ARBA00022448"/>
    </source>
</evidence>
<proteinExistence type="inferred from homology"/>
<gene>
    <name evidence="9" type="ORF">RIF29_14287</name>
</gene>
<comment type="similarity">
    <text evidence="2">Belongs to the GLUTAMINE DUMPER 1 (TC 9.B.60) family.</text>
</comment>
<keyword evidence="10" id="KW-1185">Reference proteome</keyword>
<name>A0AAN9FH98_CROPI</name>
<keyword evidence="6 8" id="KW-1133">Transmembrane helix</keyword>
<dbReference type="GO" id="GO:0080143">
    <property type="term" value="P:regulation of amino acid export"/>
    <property type="evidence" value="ECO:0007669"/>
    <property type="project" value="InterPro"/>
</dbReference>
<evidence type="ECO:0000256" key="4">
    <source>
        <dbReference type="ARBA" id="ARBA00022692"/>
    </source>
</evidence>
<evidence type="ECO:0000313" key="10">
    <source>
        <dbReference type="Proteomes" id="UP001372338"/>
    </source>
</evidence>
<dbReference type="PANTHER" id="PTHR33228:SF64">
    <property type="entry name" value="PROTEIN, PUTATIVE-RELATED"/>
    <property type="match status" value="1"/>
</dbReference>
<evidence type="ECO:0000256" key="6">
    <source>
        <dbReference type="ARBA" id="ARBA00022989"/>
    </source>
</evidence>
<dbReference type="InterPro" id="IPR040359">
    <property type="entry name" value="GDU"/>
</dbReference>